<feature type="chain" id="PRO_5036900349" description="HEAT repeat domain-containing protein" evidence="1">
    <location>
        <begin position="28"/>
        <end position="198"/>
    </location>
</feature>
<dbReference type="AlphaFoldDB" id="A0A948RYP3"/>
<proteinExistence type="predicted"/>
<name>A0A948RYP3_UNCEI</name>
<evidence type="ECO:0008006" key="4">
    <source>
        <dbReference type="Google" id="ProtNLM"/>
    </source>
</evidence>
<dbReference type="Gene3D" id="1.25.10.10">
    <property type="entry name" value="Leucine-rich Repeat Variant"/>
    <property type="match status" value="1"/>
</dbReference>
<keyword evidence="1" id="KW-0732">Signal</keyword>
<dbReference type="Proteomes" id="UP000777784">
    <property type="component" value="Unassembled WGS sequence"/>
</dbReference>
<organism evidence="2 3">
    <name type="scientific">Eiseniibacteriota bacterium</name>
    <dbReference type="NCBI Taxonomy" id="2212470"/>
    <lineage>
        <taxon>Bacteria</taxon>
        <taxon>Candidatus Eiseniibacteriota</taxon>
    </lineage>
</organism>
<accession>A0A948RYP3</accession>
<evidence type="ECO:0000313" key="3">
    <source>
        <dbReference type="Proteomes" id="UP000777784"/>
    </source>
</evidence>
<evidence type="ECO:0000256" key="1">
    <source>
        <dbReference type="SAM" id="SignalP"/>
    </source>
</evidence>
<evidence type="ECO:0000313" key="2">
    <source>
        <dbReference type="EMBL" id="MBU2691557.1"/>
    </source>
</evidence>
<dbReference type="InterPro" id="IPR011989">
    <property type="entry name" value="ARM-like"/>
</dbReference>
<dbReference type="EMBL" id="JAHJDP010000065">
    <property type="protein sequence ID" value="MBU2691557.1"/>
    <property type="molecule type" value="Genomic_DNA"/>
</dbReference>
<comment type="caution">
    <text evidence="2">The sequence shown here is derived from an EMBL/GenBank/DDBJ whole genome shotgun (WGS) entry which is preliminary data.</text>
</comment>
<reference evidence="2" key="1">
    <citation type="submission" date="2021-05" db="EMBL/GenBank/DDBJ databases">
        <title>Energy efficiency and biological interactions define the core microbiome of deep oligotrophic groundwater.</title>
        <authorList>
            <person name="Mehrshad M."/>
            <person name="Lopez-Fernandez M."/>
            <person name="Bell E."/>
            <person name="Bernier-Latmani R."/>
            <person name="Bertilsson S."/>
            <person name="Dopson M."/>
        </authorList>
    </citation>
    <scope>NUCLEOTIDE SEQUENCE</scope>
    <source>
        <strain evidence="2">Modern_marine.mb.64</strain>
    </source>
</reference>
<feature type="signal peptide" evidence="1">
    <location>
        <begin position="1"/>
        <end position="27"/>
    </location>
</feature>
<protein>
    <recommendedName>
        <fullName evidence="4">HEAT repeat domain-containing protein</fullName>
    </recommendedName>
</protein>
<sequence>MQRKCLLWAGWSLLVLLCLPPQTPVQAAGGSIKTEVSSITNGKIWLSFASRPGVRGDGTNICISDDDDDDWEAGTTAGPVHLLLKVKEGEIYRARVFVGGDLIFAASLADSVNIWPRLLDLAKDKSIPQETREACLFWLGQAVFALSRHSEDESLAVLARVARTNPHPEVRRSALFWLAQKDDPLVLSLFEEILLGKP</sequence>
<gene>
    <name evidence="2" type="ORF">KJ970_11575</name>
</gene>